<organism evidence="1 2">
    <name type="scientific">Dothistroma septosporum (strain NZE10 / CBS 128990)</name>
    <name type="common">Red band needle blight fungus</name>
    <name type="synonym">Mycosphaerella pini</name>
    <dbReference type="NCBI Taxonomy" id="675120"/>
    <lineage>
        <taxon>Eukaryota</taxon>
        <taxon>Fungi</taxon>
        <taxon>Dikarya</taxon>
        <taxon>Ascomycota</taxon>
        <taxon>Pezizomycotina</taxon>
        <taxon>Dothideomycetes</taxon>
        <taxon>Dothideomycetidae</taxon>
        <taxon>Mycosphaerellales</taxon>
        <taxon>Mycosphaerellaceae</taxon>
        <taxon>Dothistroma</taxon>
    </lineage>
</organism>
<protein>
    <recommendedName>
        <fullName evidence="3">F-box domain-containing protein</fullName>
    </recommendedName>
</protein>
<gene>
    <name evidence="1" type="ORF">DOTSEDRAFT_73007</name>
</gene>
<accession>N1PHK9</accession>
<evidence type="ECO:0000313" key="2">
    <source>
        <dbReference type="Proteomes" id="UP000016933"/>
    </source>
</evidence>
<reference evidence="1 2" key="2">
    <citation type="journal article" date="2012" name="PLoS Pathog.">
        <title>Diverse lifestyles and strategies of plant pathogenesis encoded in the genomes of eighteen Dothideomycetes fungi.</title>
        <authorList>
            <person name="Ohm R.A."/>
            <person name="Feau N."/>
            <person name="Henrissat B."/>
            <person name="Schoch C.L."/>
            <person name="Horwitz B.A."/>
            <person name="Barry K.W."/>
            <person name="Condon B.J."/>
            <person name="Copeland A.C."/>
            <person name="Dhillon B."/>
            <person name="Glaser F."/>
            <person name="Hesse C.N."/>
            <person name="Kosti I."/>
            <person name="LaButti K."/>
            <person name="Lindquist E.A."/>
            <person name="Lucas S."/>
            <person name="Salamov A.A."/>
            <person name="Bradshaw R.E."/>
            <person name="Ciuffetti L."/>
            <person name="Hamelin R.C."/>
            <person name="Kema G.H.J."/>
            <person name="Lawrence C."/>
            <person name="Scott J.A."/>
            <person name="Spatafora J.W."/>
            <person name="Turgeon B.G."/>
            <person name="de Wit P.J.G.M."/>
            <person name="Zhong S."/>
            <person name="Goodwin S.B."/>
            <person name="Grigoriev I.V."/>
        </authorList>
    </citation>
    <scope>NUCLEOTIDE SEQUENCE [LARGE SCALE GENOMIC DNA]</scope>
    <source>
        <strain evidence="2">NZE10 / CBS 128990</strain>
    </source>
</reference>
<dbReference type="HOGENOM" id="CLU_909194_0_0_1"/>
<name>N1PHK9_DOTSN</name>
<evidence type="ECO:0008006" key="3">
    <source>
        <dbReference type="Google" id="ProtNLM"/>
    </source>
</evidence>
<dbReference type="Proteomes" id="UP000016933">
    <property type="component" value="Unassembled WGS sequence"/>
</dbReference>
<dbReference type="EMBL" id="KB446541">
    <property type="protein sequence ID" value="EME42098.1"/>
    <property type="molecule type" value="Genomic_DNA"/>
</dbReference>
<proteinExistence type="predicted"/>
<dbReference type="OMA" id="PLEYYAM"/>
<dbReference type="AlphaFoldDB" id="N1PHK9"/>
<dbReference type="OrthoDB" id="3643493at2759"/>
<keyword evidence="2" id="KW-1185">Reference proteome</keyword>
<reference evidence="2" key="1">
    <citation type="journal article" date="2012" name="PLoS Genet.">
        <title>The genomes of the fungal plant pathogens Cladosporium fulvum and Dothistroma septosporum reveal adaptation to different hosts and lifestyles but also signatures of common ancestry.</title>
        <authorList>
            <person name="de Wit P.J.G.M."/>
            <person name="van der Burgt A."/>
            <person name="Oekmen B."/>
            <person name="Stergiopoulos I."/>
            <person name="Abd-Elsalam K.A."/>
            <person name="Aerts A.L."/>
            <person name="Bahkali A.H."/>
            <person name="Beenen H.G."/>
            <person name="Chettri P."/>
            <person name="Cox M.P."/>
            <person name="Datema E."/>
            <person name="de Vries R.P."/>
            <person name="Dhillon B."/>
            <person name="Ganley A.R."/>
            <person name="Griffiths S.A."/>
            <person name="Guo Y."/>
            <person name="Hamelin R.C."/>
            <person name="Henrissat B."/>
            <person name="Kabir M.S."/>
            <person name="Jashni M.K."/>
            <person name="Kema G."/>
            <person name="Klaubauf S."/>
            <person name="Lapidus A."/>
            <person name="Levasseur A."/>
            <person name="Lindquist E."/>
            <person name="Mehrabi R."/>
            <person name="Ohm R.A."/>
            <person name="Owen T.J."/>
            <person name="Salamov A."/>
            <person name="Schwelm A."/>
            <person name="Schijlen E."/>
            <person name="Sun H."/>
            <person name="van den Burg H.A."/>
            <person name="van Ham R.C.H.J."/>
            <person name="Zhang S."/>
            <person name="Goodwin S.B."/>
            <person name="Grigoriev I.V."/>
            <person name="Collemare J."/>
            <person name="Bradshaw R.E."/>
        </authorList>
    </citation>
    <scope>NUCLEOTIDE SEQUENCE [LARGE SCALE GENOMIC DNA]</scope>
    <source>
        <strain evidence="2">NZE10 / CBS 128990</strain>
    </source>
</reference>
<evidence type="ECO:0000313" key="1">
    <source>
        <dbReference type="EMBL" id="EME42098.1"/>
    </source>
</evidence>
<sequence>MPEYDQSKCSVMMSLPAELRNRIYEAALEYDSTTQPAMAPQLLSTCKQIRREAQGILDGTIDQIALIRISNTNRTLISHGFQEPTEVQAIDSLDTAFESWAPIFGEKSYALVDIQLIGDGKDTENRPEATYPLVCQQLYLLATALARSKIEAVQFQLTLRDHIATTIDYNKFLQPLRRIPQHIQVTMHGVPDSTQARLSVPSRLHPRLQGTGLAVWLQGYAEAEPIIRLIESAGAGIEWGGIGLKFLVELLRYGLPSLQRRALIDGETDAGLVQVAREVDEALLHPMWFVLQDQAEQRLRAERRVS</sequence>